<dbReference type="NCBIfam" id="TIGR00536">
    <property type="entry name" value="hemK_fam"/>
    <property type="match status" value="1"/>
</dbReference>
<dbReference type="NCBIfam" id="TIGR03534">
    <property type="entry name" value="RF_mod_PrmC"/>
    <property type="match status" value="1"/>
</dbReference>
<evidence type="ECO:0000256" key="3">
    <source>
        <dbReference type="ARBA" id="ARBA00022691"/>
    </source>
</evidence>
<dbReference type="Gene3D" id="3.40.50.150">
    <property type="entry name" value="Vaccinia Virus protein VP39"/>
    <property type="match status" value="1"/>
</dbReference>
<dbReference type="STRING" id="1122149.FD44_GL000857"/>
<keyword evidence="9" id="KW-1185">Reference proteome</keyword>
<evidence type="ECO:0000259" key="6">
    <source>
        <dbReference type="Pfam" id="PF05175"/>
    </source>
</evidence>
<dbReference type="InterPro" id="IPR007848">
    <property type="entry name" value="Small_mtfrase_dom"/>
</dbReference>
<feature type="binding site" evidence="5">
    <location>
        <begin position="121"/>
        <end position="125"/>
    </location>
    <ligand>
        <name>S-adenosyl-L-methionine</name>
        <dbReference type="ChEBI" id="CHEBI:59789"/>
    </ligand>
</feature>
<feature type="domain" description="Release factor glutamine methyltransferase N-terminal" evidence="7">
    <location>
        <begin position="8"/>
        <end position="76"/>
    </location>
</feature>
<dbReference type="InterPro" id="IPR002052">
    <property type="entry name" value="DNA_methylase_N6_adenine_CS"/>
</dbReference>
<keyword evidence="2 5" id="KW-0808">Transferase</keyword>
<dbReference type="Pfam" id="PF17827">
    <property type="entry name" value="PrmC_N"/>
    <property type="match status" value="1"/>
</dbReference>
<comment type="caution">
    <text evidence="5">Lacks conserved residue(s) required for the propagation of feature annotation.</text>
</comment>
<dbReference type="PANTHER" id="PTHR18895">
    <property type="entry name" value="HEMK METHYLTRANSFERASE"/>
    <property type="match status" value="1"/>
</dbReference>
<dbReference type="InterPro" id="IPR029063">
    <property type="entry name" value="SAM-dependent_MTases_sf"/>
</dbReference>
<dbReference type="Gene3D" id="1.10.8.10">
    <property type="entry name" value="DNA helicase RuvA subunit, C-terminal domain"/>
    <property type="match status" value="1"/>
</dbReference>
<dbReference type="HAMAP" id="MF_02126">
    <property type="entry name" value="RF_methyltr_PrmC"/>
    <property type="match status" value="1"/>
</dbReference>
<dbReference type="GO" id="GO:0032259">
    <property type="term" value="P:methylation"/>
    <property type="evidence" value="ECO:0007669"/>
    <property type="project" value="UniProtKB-KW"/>
</dbReference>
<dbReference type="InterPro" id="IPR004556">
    <property type="entry name" value="HemK-like"/>
</dbReference>
<dbReference type="InterPro" id="IPR050320">
    <property type="entry name" value="N5-glutamine_MTase"/>
</dbReference>
<evidence type="ECO:0000256" key="4">
    <source>
        <dbReference type="ARBA" id="ARBA00048391"/>
    </source>
</evidence>
<dbReference type="Proteomes" id="UP000294854">
    <property type="component" value="Unassembled WGS sequence"/>
</dbReference>
<evidence type="ECO:0000313" key="9">
    <source>
        <dbReference type="Proteomes" id="UP000294854"/>
    </source>
</evidence>
<evidence type="ECO:0000256" key="1">
    <source>
        <dbReference type="ARBA" id="ARBA00022603"/>
    </source>
</evidence>
<dbReference type="AlphaFoldDB" id="A0A4R5NT85"/>
<comment type="caution">
    <text evidence="8">The sequence shown here is derived from an EMBL/GenBank/DDBJ whole genome shotgun (WGS) entry which is preliminary data.</text>
</comment>
<comment type="similarity">
    <text evidence="5">Belongs to the protein N5-glutamine methyltransferase family. PrmC subfamily.</text>
</comment>
<dbReference type="GO" id="GO:0102559">
    <property type="term" value="F:peptide chain release factor N(5)-glutamine methyltransferase activity"/>
    <property type="evidence" value="ECO:0007669"/>
    <property type="project" value="UniProtKB-EC"/>
</dbReference>
<proteinExistence type="inferred from homology"/>
<dbReference type="GO" id="GO:0003676">
    <property type="term" value="F:nucleic acid binding"/>
    <property type="evidence" value="ECO:0007669"/>
    <property type="project" value="InterPro"/>
</dbReference>
<accession>A0A4R5NT85</accession>
<keyword evidence="1 5" id="KW-0489">Methyltransferase</keyword>
<dbReference type="InterPro" id="IPR019874">
    <property type="entry name" value="RF_methyltr_PrmC"/>
</dbReference>
<evidence type="ECO:0000256" key="2">
    <source>
        <dbReference type="ARBA" id="ARBA00022679"/>
    </source>
</evidence>
<gene>
    <name evidence="5" type="primary">prmC</name>
    <name evidence="8" type="ORF">C5L31_000627</name>
</gene>
<dbReference type="PANTHER" id="PTHR18895:SF74">
    <property type="entry name" value="MTRF1L RELEASE FACTOR GLUTAMINE METHYLTRANSFERASE"/>
    <property type="match status" value="1"/>
</dbReference>
<evidence type="ECO:0000256" key="5">
    <source>
        <dbReference type="HAMAP-Rule" id="MF_02126"/>
    </source>
</evidence>
<keyword evidence="3 5" id="KW-0949">S-adenosyl-L-methionine</keyword>
<sequence length="291" mass="33356">MSNPTYFEALKWASLFIKKHQLEEESGKFLLLERQQWRETDLLKRYQDEMPDAIFLQFKQDVQRYSEGIPAQYVIGSAPFYGRTFKVNQDVLIPRPETEELVEWILMDNQQVDDISVLDVGTGSGAIGLSVKAEQPNWQVTVTDISAEALKVAEENSNQLKLQVELLKGDLLEPVRGRTFDIIVSNPPYIAADEVRLMDQSVIDYEPKMALFAEHNGLQIYERLAEALKQKKVKTKALYLEIGFKQAKAVKQIFVEAFPLARVTVKKDMENHDRMVRVDFEGSINDENGNL</sequence>
<dbReference type="OrthoDB" id="9800643at2"/>
<dbReference type="SUPFAM" id="SSF53335">
    <property type="entry name" value="S-adenosyl-L-methionine-dependent methyltransferases"/>
    <property type="match status" value="1"/>
</dbReference>
<feature type="binding site" evidence="5">
    <location>
        <position position="144"/>
    </location>
    <ligand>
        <name>S-adenosyl-L-methionine</name>
        <dbReference type="ChEBI" id="CHEBI:59789"/>
    </ligand>
</feature>
<protein>
    <recommendedName>
        <fullName evidence="5">Release factor glutamine methyltransferase</fullName>
        <shortName evidence="5">RF MTase</shortName>
        <ecNumber evidence="5">2.1.1.297</ecNumber>
    </recommendedName>
    <alternativeName>
        <fullName evidence="5">N5-glutamine methyltransferase PrmC</fullName>
    </alternativeName>
    <alternativeName>
        <fullName evidence="5">Protein-(glutamine-N5) MTase PrmC</fullName>
    </alternativeName>
    <alternativeName>
        <fullName evidence="5">Protein-glutamine N-methyltransferase PrmC</fullName>
    </alternativeName>
</protein>
<name>A0A4R5NT85_9LACO</name>
<feature type="binding site" evidence="5">
    <location>
        <position position="186"/>
    </location>
    <ligand>
        <name>S-adenosyl-L-methionine</name>
        <dbReference type="ChEBI" id="CHEBI:59789"/>
    </ligand>
</feature>
<evidence type="ECO:0000259" key="7">
    <source>
        <dbReference type="Pfam" id="PF17827"/>
    </source>
</evidence>
<comment type="catalytic activity">
    <reaction evidence="4 5">
        <text>L-glutaminyl-[peptide chain release factor] + S-adenosyl-L-methionine = N(5)-methyl-L-glutaminyl-[peptide chain release factor] + S-adenosyl-L-homocysteine + H(+)</text>
        <dbReference type="Rhea" id="RHEA:42896"/>
        <dbReference type="Rhea" id="RHEA-COMP:10271"/>
        <dbReference type="Rhea" id="RHEA-COMP:10272"/>
        <dbReference type="ChEBI" id="CHEBI:15378"/>
        <dbReference type="ChEBI" id="CHEBI:30011"/>
        <dbReference type="ChEBI" id="CHEBI:57856"/>
        <dbReference type="ChEBI" id="CHEBI:59789"/>
        <dbReference type="ChEBI" id="CHEBI:61891"/>
        <dbReference type="EC" id="2.1.1.297"/>
    </reaction>
</comment>
<dbReference type="CDD" id="cd02440">
    <property type="entry name" value="AdoMet_MTases"/>
    <property type="match status" value="1"/>
</dbReference>
<comment type="function">
    <text evidence="5">Methylates the class 1 translation termination release factors RF1/PrfA and RF2/PrfB on the glutamine residue of the universally conserved GGQ motif.</text>
</comment>
<evidence type="ECO:0000313" key="8">
    <source>
        <dbReference type="EMBL" id="TDG80020.1"/>
    </source>
</evidence>
<dbReference type="Pfam" id="PF05175">
    <property type="entry name" value="MTS"/>
    <property type="match status" value="1"/>
</dbReference>
<reference evidence="8 9" key="1">
    <citation type="journal article" date="2019" name="Appl. Microbiol. Biotechnol.">
        <title>Uncovering carbohydrate metabolism through a genotype-phenotype association study of 56 lactic acid bacteria genomes.</title>
        <authorList>
            <person name="Buron-Moles G."/>
            <person name="Chailyan A."/>
            <person name="Dolejs I."/>
            <person name="Forster J."/>
            <person name="Miks M.H."/>
        </authorList>
    </citation>
    <scope>NUCLEOTIDE SEQUENCE [LARGE SCALE GENOMIC DNA]</scope>
    <source>
        <strain evidence="8 9">ATCC 49373</strain>
    </source>
</reference>
<dbReference type="InterPro" id="IPR040758">
    <property type="entry name" value="PrmC_N"/>
</dbReference>
<feature type="domain" description="Methyltransferase small" evidence="6">
    <location>
        <begin position="113"/>
        <end position="195"/>
    </location>
</feature>
<feature type="binding site" evidence="5">
    <location>
        <begin position="186"/>
        <end position="189"/>
    </location>
    <ligand>
        <name>substrate</name>
    </ligand>
</feature>
<dbReference type="EMBL" id="PUFO01000014">
    <property type="protein sequence ID" value="TDG80020.1"/>
    <property type="molecule type" value="Genomic_DNA"/>
</dbReference>
<dbReference type="RefSeq" id="WP_010620639.1">
    <property type="nucleotide sequence ID" value="NZ_CP042371.1"/>
</dbReference>
<dbReference type="PROSITE" id="PS00092">
    <property type="entry name" value="N6_MTASE"/>
    <property type="match status" value="1"/>
</dbReference>
<organism evidence="8 9">
    <name type="scientific">Secundilactobacillus malefermentans</name>
    <dbReference type="NCBI Taxonomy" id="176292"/>
    <lineage>
        <taxon>Bacteria</taxon>
        <taxon>Bacillati</taxon>
        <taxon>Bacillota</taxon>
        <taxon>Bacilli</taxon>
        <taxon>Lactobacillales</taxon>
        <taxon>Lactobacillaceae</taxon>
        <taxon>Secundilactobacillus</taxon>
    </lineage>
</organism>
<dbReference type="EC" id="2.1.1.297" evidence="5"/>